<dbReference type="Proteomes" id="UP000600365">
    <property type="component" value="Unassembled WGS sequence"/>
</dbReference>
<proteinExistence type="predicted"/>
<comment type="caution">
    <text evidence="1">The sequence shown here is derived from an EMBL/GenBank/DDBJ whole genome shotgun (WGS) entry which is preliminary data.</text>
</comment>
<organism evidence="1 2">
    <name type="scientific">Streptomyces albiflavescens</name>
    <dbReference type="NCBI Taxonomy" id="1623582"/>
    <lineage>
        <taxon>Bacteria</taxon>
        <taxon>Bacillati</taxon>
        <taxon>Actinomycetota</taxon>
        <taxon>Actinomycetes</taxon>
        <taxon>Kitasatosporales</taxon>
        <taxon>Streptomycetaceae</taxon>
        <taxon>Streptomyces</taxon>
    </lineage>
</organism>
<keyword evidence="2" id="KW-1185">Reference proteome</keyword>
<name>A0A917YC91_9ACTN</name>
<evidence type="ECO:0000313" key="2">
    <source>
        <dbReference type="Proteomes" id="UP000600365"/>
    </source>
</evidence>
<accession>A0A917YC91</accession>
<sequence length="68" mass="7017">MVVVLHDPGLATAYTHRVATLCAGRVAADGPPAAVLTEDAPSEVHRRPVEVFPHPRAGAAAIAPKRAS</sequence>
<gene>
    <name evidence="1" type="ORF">GCM10011579_075230</name>
</gene>
<evidence type="ECO:0008006" key="3">
    <source>
        <dbReference type="Google" id="ProtNLM"/>
    </source>
</evidence>
<reference evidence="1 2" key="1">
    <citation type="journal article" date="2014" name="Int. J. Syst. Evol. Microbiol.">
        <title>Complete genome sequence of Corynebacterium casei LMG S-19264T (=DSM 44701T), isolated from a smear-ripened cheese.</title>
        <authorList>
            <consortium name="US DOE Joint Genome Institute (JGI-PGF)"/>
            <person name="Walter F."/>
            <person name="Albersmeier A."/>
            <person name="Kalinowski J."/>
            <person name="Ruckert C."/>
        </authorList>
    </citation>
    <scope>NUCLEOTIDE SEQUENCE [LARGE SCALE GENOMIC DNA]</scope>
    <source>
        <strain evidence="1 2">CGMCC 4.7111</strain>
    </source>
</reference>
<protein>
    <recommendedName>
        <fullName evidence="3">ABC transporter</fullName>
    </recommendedName>
</protein>
<dbReference type="AlphaFoldDB" id="A0A917YC91"/>
<dbReference type="Gene3D" id="3.40.50.300">
    <property type="entry name" value="P-loop containing nucleotide triphosphate hydrolases"/>
    <property type="match status" value="1"/>
</dbReference>
<evidence type="ECO:0000313" key="1">
    <source>
        <dbReference type="EMBL" id="GGN84843.1"/>
    </source>
</evidence>
<dbReference type="InterPro" id="IPR027417">
    <property type="entry name" value="P-loop_NTPase"/>
</dbReference>
<dbReference type="EMBL" id="BMMM01000017">
    <property type="protein sequence ID" value="GGN84843.1"/>
    <property type="molecule type" value="Genomic_DNA"/>
</dbReference>